<evidence type="ECO:0000256" key="2">
    <source>
        <dbReference type="ARBA" id="ARBA00001946"/>
    </source>
</evidence>
<protein>
    <recommendedName>
        <fullName evidence="4">phosphatidate phosphatase</fullName>
        <ecNumber evidence="4">3.1.3.4</ecNumber>
    </recommendedName>
</protein>
<feature type="compositionally biased region" description="Basic and acidic residues" evidence="6">
    <location>
        <begin position="123"/>
        <end position="159"/>
    </location>
</feature>
<keyword evidence="5" id="KW-0378">Hydrolase</keyword>
<dbReference type="InterPro" id="IPR031315">
    <property type="entry name" value="LNS2/PITP"/>
</dbReference>
<feature type="region of interest" description="Disordered" evidence="6">
    <location>
        <begin position="591"/>
        <end position="628"/>
    </location>
</feature>
<feature type="compositionally biased region" description="Polar residues" evidence="6">
    <location>
        <begin position="204"/>
        <end position="219"/>
    </location>
</feature>
<dbReference type="RefSeq" id="XP_062710602.1">
    <property type="nucleotide sequence ID" value="XM_062854618.1"/>
</dbReference>
<feature type="compositionally biased region" description="Basic and acidic residues" evidence="6">
    <location>
        <begin position="337"/>
        <end position="348"/>
    </location>
</feature>
<dbReference type="Proteomes" id="UP000069940">
    <property type="component" value="Unassembled WGS sequence"/>
</dbReference>
<dbReference type="GeneID" id="109409668"/>
<feature type="compositionally biased region" description="Polar residues" evidence="6">
    <location>
        <begin position="360"/>
        <end position="379"/>
    </location>
</feature>
<dbReference type="EC" id="3.1.3.4" evidence="4"/>
<evidence type="ECO:0000256" key="1">
    <source>
        <dbReference type="ARBA" id="ARBA00001180"/>
    </source>
</evidence>
<evidence type="ECO:0000256" key="4">
    <source>
        <dbReference type="ARBA" id="ARBA00012638"/>
    </source>
</evidence>
<evidence type="ECO:0000256" key="5">
    <source>
        <dbReference type="ARBA" id="ARBA00022801"/>
    </source>
</evidence>
<reference evidence="9" key="1">
    <citation type="journal article" date="2015" name="Proc. Natl. Acad. Sci. U.S.A.">
        <title>Genome sequence of the Asian Tiger mosquito, Aedes albopictus, reveals insights into its biology, genetics, and evolution.</title>
        <authorList>
            <person name="Chen X.G."/>
            <person name="Jiang X."/>
            <person name="Gu J."/>
            <person name="Xu M."/>
            <person name="Wu Y."/>
            <person name="Deng Y."/>
            <person name="Zhang C."/>
            <person name="Bonizzoni M."/>
            <person name="Dermauw W."/>
            <person name="Vontas J."/>
            <person name="Armbruster P."/>
            <person name="Huang X."/>
            <person name="Yang Y."/>
            <person name="Zhang H."/>
            <person name="He W."/>
            <person name="Peng H."/>
            <person name="Liu Y."/>
            <person name="Wu K."/>
            <person name="Chen J."/>
            <person name="Lirakis M."/>
            <person name="Topalis P."/>
            <person name="Van Leeuwen T."/>
            <person name="Hall A.B."/>
            <person name="Jiang X."/>
            <person name="Thorpe C."/>
            <person name="Mueller R.L."/>
            <person name="Sun C."/>
            <person name="Waterhouse R.M."/>
            <person name="Yan G."/>
            <person name="Tu Z.J."/>
            <person name="Fang X."/>
            <person name="James A.A."/>
        </authorList>
    </citation>
    <scope>NUCLEOTIDE SEQUENCE [LARGE SCALE GENOMIC DNA]</scope>
    <source>
        <strain evidence="9">Foshan</strain>
    </source>
</reference>
<dbReference type="InterPro" id="IPR007651">
    <property type="entry name" value="Lipin_N"/>
</dbReference>
<dbReference type="PANTHER" id="PTHR12181:SF12">
    <property type="entry name" value="PHOSPHATIDATE PHOSPHATASE"/>
    <property type="match status" value="1"/>
</dbReference>
<dbReference type="InterPro" id="IPR036412">
    <property type="entry name" value="HAD-like_sf"/>
</dbReference>
<reference evidence="8" key="2">
    <citation type="submission" date="2025-05" db="UniProtKB">
        <authorList>
            <consortium name="EnsemblMetazoa"/>
        </authorList>
    </citation>
    <scope>IDENTIFICATION</scope>
    <source>
        <strain evidence="8">Foshan</strain>
    </source>
</reference>
<feature type="region of interest" description="Disordered" evidence="6">
    <location>
        <begin position="203"/>
        <end position="226"/>
    </location>
</feature>
<feature type="compositionally biased region" description="Basic residues" evidence="6">
    <location>
        <begin position="266"/>
        <end position="282"/>
    </location>
</feature>
<feature type="compositionally biased region" description="Polar residues" evidence="6">
    <location>
        <begin position="654"/>
        <end position="683"/>
    </location>
</feature>
<feature type="compositionally biased region" description="Polar residues" evidence="6">
    <location>
        <begin position="693"/>
        <end position="706"/>
    </location>
</feature>
<feature type="region of interest" description="Disordered" evidence="6">
    <location>
        <begin position="252"/>
        <end position="348"/>
    </location>
</feature>
<comment type="cofactor">
    <cofactor evidence="2">
        <name>Mg(2+)</name>
        <dbReference type="ChEBI" id="CHEBI:18420"/>
    </cofactor>
</comment>
<feature type="region of interest" description="Disordered" evidence="6">
    <location>
        <begin position="646"/>
        <end position="706"/>
    </location>
</feature>
<feature type="compositionally biased region" description="Low complexity" evidence="6">
    <location>
        <begin position="604"/>
        <end position="617"/>
    </location>
</feature>
<accession>A0ABM1Y788</accession>
<dbReference type="Pfam" id="PF08235">
    <property type="entry name" value="LNS2"/>
    <property type="match status" value="1"/>
</dbReference>
<evidence type="ECO:0000256" key="6">
    <source>
        <dbReference type="SAM" id="MobiDB-lite"/>
    </source>
</evidence>
<feature type="region of interest" description="Disordered" evidence="6">
    <location>
        <begin position="471"/>
        <end position="506"/>
    </location>
</feature>
<comment type="similarity">
    <text evidence="3">Belongs to the lipin family.</text>
</comment>
<feature type="region of interest" description="Disordered" evidence="6">
    <location>
        <begin position="122"/>
        <end position="178"/>
    </location>
</feature>
<dbReference type="PANTHER" id="PTHR12181">
    <property type="entry name" value="LIPIN"/>
    <property type="match status" value="1"/>
</dbReference>
<evidence type="ECO:0000259" key="7">
    <source>
        <dbReference type="SMART" id="SM00775"/>
    </source>
</evidence>
<feature type="compositionally biased region" description="Polar residues" evidence="6">
    <location>
        <begin position="487"/>
        <end position="498"/>
    </location>
</feature>
<dbReference type="Pfam" id="PF16876">
    <property type="entry name" value="Lipin_mid"/>
    <property type="match status" value="1"/>
</dbReference>
<dbReference type="Pfam" id="PF04571">
    <property type="entry name" value="Lipin_N"/>
    <property type="match status" value="1"/>
</dbReference>
<organism evidence="8 9">
    <name type="scientific">Aedes albopictus</name>
    <name type="common">Asian tiger mosquito</name>
    <name type="synonym">Stegomyia albopicta</name>
    <dbReference type="NCBI Taxonomy" id="7160"/>
    <lineage>
        <taxon>Eukaryota</taxon>
        <taxon>Metazoa</taxon>
        <taxon>Ecdysozoa</taxon>
        <taxon>Arthropoda</taxon>
        <taxon>Hexapoda</taxon>
        <taxon>Insecta</taxon>
        <taxon>Pterygota</taxon>
        <taxon>Neoptera</taxon>
        <taxon>Endopterygota</taxon>
        <taxon>Diptera</taxon>
        <taxon>Nematocera</taxon>
        <taxon>Culicoidea</taxon>
        <taxon>Culicidae</taxon>
        <taxon>Culicinae</taxon>
        <taxon>Aedini</taxon>
        <taxon>Aedes</taxon>
        <taxon>Stegomyia</taxon>
    </lineage>
</organism>
<keyword evidence="9" id="KW-1185">Reference proteome</keyword>
<dbReference type="SMART" id="SM00775">
    <property type="entry name" value="LNS2"/>
    <property type="match status" value="1"/>
</dbReference>
<evidence type="ECO:0000313" key="8">
    <source>
        <dbReference type="EnsemblMetazoa" id="AALFPA23_006437.P8357"/>
    </source>
</evidence>
<comment type="catalytic activity">
    <reaction evidence="1">
        <text>a 1,2-diacyl-sn-glycero-3-phosphate + H2O = a 1,2-diacyl-sn-glycerol + phosphate</text>
        <dbReference type="Rhea" id="RHEA:27429"/>
        <dbReference type="ChEBI" id="CHEBI:15377"/>
        <dbReference type="ChEBI" id="CHEBI:17815"/>
        <dbReference type="ChEBI" id="CHEBI:43474"/>
        <dbReference type="ChEBI" id="CHEBI:58608"/>
        <dbReference type="EC" id="3.1.3.4"/>
    </reaction>
    <physiologicalReaction direction="left-to-right" evidence="1">
        <dbReference type="Rhea" id="RHEA:27430"/>
    </physiologicalReaction>
</comment>
<dbReference type="InterPro" id="IPR026058">
    <property type="entry name" value="LIPIN"/>
</dbReference>
<dbReference type="EnsemblMetazoa" id="AALFPA23_006437.R8357">
    <property type="protein sequence ID" value="AALFPA23_006437.P8357"/>
    <property type="gene ID" value="AALFPA23_006437"/>
</dbReference>
<evidence type="ECO:0000313" key="9">
    <source>
        <dbReference type="Proteomes" id="UP000069940"/>
    </source>
</evidence>
<name>A0ABM1Y788_AEDAL</name>
<proteinExistence type="inferred from homology"/>
<dbReference type="InterPro" id="IPR031703">
    <property type="entry name" value="Lipin_mid"/>
</dbReference>
<feature type="domain" description="LNS2/PITP" evidence="7">
    <location>
        <begin position="774"/>
        <end position="929"/>
    </location>
</feature>
<sequence>MNSIVKVFSNFREFYSEINGATLTGAIDVIIVEQPDGSFVCSPFHVRFGKLGVLRSREKIVDIEINGEPVDIHMKLGESGEAFFVEECLEEDGEVPAHMATSPIPTSSFNANYENSIVTVTKQLEDENLPRPRRNSIDLSKENTESDKSKFENQKSDFSHRRHTDNTTGRPDLTLTKKEFTTQKIRQEWAEVEQEQIFQMDGIESSTTEWQNSTLLPSNNEEDKHFKPIETVPTSTESKPTNSELAVQEDQQAQLLEDKTNADSKSKKKRRKRSIMKKKNSQRKNSSSSSGGSNHSDQNEGVETDSITASQPTASSASGSPKDGEPENVPTVTAENALKETPEIPTRGHELDIHFFSDTEVTAGTSPRQSRPSTPIQSDTEFEISQRENTEGDNMSASWKWGELPTKPEDTEDLSTSQGKQAQRNSMLSGLMSFMKYNNKKMRKNVPEGLYLSDLDESLDPEVAALYFPPVSSKAQHAQTEEDRESGNGTSLPHSPTSLEGIKSLDSDYDDNKDKLSLDFISLSLCGGLDNGTPTYEEFEKHRLQYADVCNNPAIFSSPDLVVRINDKYCSWQAACPQVMTMLAFQKSLPNEQAETPGKPKSLDVAAAGSVDADAQATKQQVSQTSAEANRGGRWWYWRRSNDKATMKTDNEMSEQPSKTSAIATQTSRSNTPEDVGTMTESLSKTKEDGYNGSLSSEDSELPTDQPTHQEFMLNKSDSFIEKYRKTLRLSSEQIESLNLNEGMNEIMFSVTTAYQGTTRCKCYLFKWKYNDKVVISDIDGTITKSDVLGHLLPMVGRNWEQIGVAQLFSKIEENGYKMLYLSARAIGQSKTTRDYLQSIRQGDVKLPDGPLLLNPTSLMSAFHREVIEKKPEQFKIACLSDIQALFPDKNPFYAGYGNRINDVWAYRAVGIPISRIFTINTKGELKHELTQTFQSTYANMAYIVDQLFPPIKHIEEEDSEFTSFNYWRDPVPDIDLTFDMSSSSQSGSGSSTPVSLLSGKVTPTSTLVQQALPTIPEN</sequence>
<feature type="compositionally biased region" description="Polar residues" evidence="6">
    <location>
        <begin position="414"/>
        <end position="426"/>
    </location>
</feature>
<feature type="compositionally biased region" description="Polar residues" evidence="6">
    <location>
        <begin position="618"/>
        <end position="628"/>
    </location>
</feature>
<feature type="compositionally biased region" description="Low complexity" evidence="6">
    <location>
        <begin position="283"/>
        <end position="296"/>
    </location>
</feature>
<feature type="region of interest" description="Disordered" evidence="6">
    <location>
        <begin position="360"/>
        <end position="426"/>
    </location>
</feature>
<feature type="compositionally biased region" description="Basic and acidic residues" evidence="6">
    <location>
        <begin position="256"/>
        <end position="265"/>
    </location>
</feature>
<dbReference type="InterPro" id="IPR013209">
    <property type="entry name" value="LNS2"/>
</dbReference>
<dbReference type="SUPFAM" id="SSF56784">
    <property type="entry name" value="HAD-like"/>
    <property type="match status" value="1"/>
</dbReference>
<feature type="compositionally biased region" description="Polar residues" evidence="6">
    <location>
        <begin position="305"/>
        <end position="319"/>
    </location>
</feature>
<evidence type="ECO:0000256" key="3">
    <source>
        <dbReference type="ARBA" id="ARBA00005476"/>
    </source>
</evidence>